<proteinExistence type="predicted"/>
<dbReference type="RefSeq" id="WP_145055831.1">
    <property type="nucleotide sequence ID" value="NZ_CP036433.1"/>
</dbReference>
<accession>A0A518DYY2</accession>
<sequence length="153" mass="17320">MTTLLLDRAPCSPEGKKTSEQEIRDLVQRALVSPIAPRSLPERRGVKRRPYPYVVHLSPVDQNNVVEKSKTIAVIGKHLSECGLDFYHYEAIPYRRMIASLPGGEHGWSGFLMELSWCRFTQHGWYENGGRFLQVAPSPLETADPKTFSAPVR</sequence>
<evidence type="ECO:0000313" key="2">
    <source>
        <dbReference type="EMBL" id="QDU97034.1"/>
    </source>
</evidence>
<reference evidence="2 3" key="1">
    <citation type="submission" date="2019-02" db="EMBL/GenBank/DDBJ databases">
        <title>Deep-cultivation of Planctomycetes and their phenomic and genomic characterization uncovers novel biology.</title>
        <authorList>
            <person name="Wiegand S."/>
            <person name="Jogler M."/>
            <person name="Boedeker C."/>
            <person name="Pinto D."/>
            <person name="Vollmers J."/>
            <person name="Rivas-Marin E."/>
            <person name="Kohn T."/>
            <person name="Peeters S.H."/>
            <person name="Heuer A."/>
            <person name="Rast P."/>
            <person name="Oberbeckmann S."/>
            <person name="Bunk B."/>
            <person name="Jeske O."/>
            <person name="Meyerdierks A."/>
            <person name="Storesund J.E."/>
            <person name="Kallscheuer N."/>
            <person name="Luecker S."/>
            <person name="Lage O.M."/>
            <person name="Pohl T."/>
            <person name="Merkel B.J."/>
            <person name="Hornburger P."/>
            <person name="Mueller R.-W."/>
            <person name="Bruemmer F."/>
            <person name="Labrenz M."/>
            <person name="Spormann A.M."/>
            <person name="Op den Camp H."/>
            <person name="Overmann J."/>
            <person name="Amann R."/>
            <person name="Jetten M.S.M."/>
            <person name="Mascher T."/>
            <person name="Medema M.H."/>
            <person name="Devos D.P."/>
            <person name="Kaster A.-K."/>
            <person name="Ovreas L."/>
            <person name="Rohde M."/>
            <person name="Galperin M.Y."/>
            <person name="Jogler C."/>
        </authorList>
    </citation>
    <scope>NUCLEOTIDE SEQUENCE [LARGE SCALE GENOMIC DNA]</scope>
    <source>
        <strain evidence="2 3">Pla85_3_4</strain>
    </source>
</reference>
<evidence type="ECO:0000313" key="3">
    <source>
        <dbReference type="Proteomes" id="UP000317648"/>
    </source>
</evidence>
<dbReference type="Proteomes" id="UP000317648">
    <property type="component" value="Chromosome"/>
</dbReference>
<evidence type="ECO:0000256" key="1">
    <source>
        <dbReference type="SAM" id="MobiDB-lite"/>
    </source>
</evidence>
<feature type="region of interest" description="Disordered" evidence="1">
    <location>
        <begin position="1"/>
        <end position="20"/>
    </location>
</feature>
<gene>
    <name evidence="2" type="ORF">Pla8534_48590</name>
</gene>
<protein>
    <submittedName>
        <fullName evidence="2">Uncharacterized protein</fullName>
    </submittedName>
</protein>
<dbReference type="EMBL" id="CP036433">
    <property type="protein sequence ID" value="QDU97034.1"/>
    <property type="molecule type" value="Genomic_DNA"/>
</dbReference>
<dbReference type="KEGG" id="lcre:Pla8534_48590"/>
<dbReference type="OrthoDB" id="270068at2"/>
<organism evidence="2 3">
    <name type="scientific">Lignipirellula cremea</name>
    <dbReference type="NCBI Taxonomy" id="2528010"/>
    <lineage>
        <taxon>Bacteria</taxon>
        <taxon>Pseudomonadati</taxon>
        <taxon>Planctomycetota</taxon>
        <taxon>Planctomycetia</taxon>
        <taxon>Pirellulales</taxon>
        <taxon>Pirellulaceae</taxon>
        <taxon>Lignipirellula</taxon>
    </lineage>
</organism>
<dbReference type="AlphaFoldDB" id="A0A518DYY2"/>
<name>A0A518DYY2_9BACT</name>
<keyword evidence="3" id="KW-1185">Reference proteome</keyword>